<comment type="caution">
    <text evidence="1">The sequence shown here is derived from an EMBL/GenBank/DDBJ whole genome shotgun (WGS) entry which is preliminary data.</text>
</comment>
<accession>A0A081KEZ6</accession>
<evidence type="ECO:0000313" key="2">
    <source>
        <dbReference type="Proteomes" id="UP000027997"/>
    </source>
</evidence>
<dbReference type="Proteomes" id="UP000027997">
    <property type="component" value="Unassembled WGS sequence"/>
</dbReference>
<name>A0A081KEZ6_9GAMM</name>
<reference evidence="1 2" key="1">
    <citation type="submission" date="2014-06" db="EMBL/GenBank/DDBJ databases">
        <title>Whole Genome Sequences of Three Symbiotic Endozoicomonas Bacteria.</title>
        <authorList>
            <person name="Neave M.J."/>
            <person name="Apprill A."/>
            <person name="Voolstra C.R."/>
        </authorList>
    </citation>
    <scope>NUCLEOTIDE SEQUENCE [LARGE SCALE GENOMIC DNA]</scope>
    <source>
        <strain evidence="1 2">DSM 22380</strain>
    </source>
</reference>
<dbReference type="EMBL" id="JOJP01000001">
    <property type="protein sequence ID" value="KEI72722.1"/>
    <property type="molecule type" value="Genomic_DNA"/>
</dbReference>
<organism evidence="1 2">
    <name type="scientific">Endozoicomonas elysicola</name>
    <dbReference type="NCBI Taxonomy" id="305900"/>
    <lineage>
        <taxon>Bacteria</taxon>
        <taxon>Pseudomonadati</taxon>
        <taxon>Pseudomonadota</taxon>
        <taxon>Gammaproteobacteria</taxon>
        <taxon>Oceanospirillales</taxon>
        <taxon>Endozoicomonadaceae</taxon>
        <taxon>Endozoicomonas</taxon>
    </lineage>
</organism>
<proteinExistence type="predicted"/>
<protein>
    <submittedName>
        <fullName evidence="1">Uncharacterized protein</fullName>
    </submittedName>
</protein>
<sequence>MPRAFSLIKKLQLSICIFLLLFGFRVSGFEIDITGLSAHIDRGFQQQNSGILLDGDGRFVLNPGIAGKVVLTGYENEWGDVDLLWQFGGMFDCRFLPMIFTGPILRFSFHISERWSIDLNLALSIMGTFQWLSGFDSGAIQPYAYPSIRYRDEDGRGMSVNLAYTPRNAGLIPVAGSNLLFLFGSIVIPPVTPSIALIGLSTEEQNLFRRTLAKDGIKVKVFSDPDTLISQIKDGYTPKMVVVPDNETKGNLKVVKNSGGENVPVVLFESSVIPYSHFLGSSDA</sequence>
<gene>
    <name evidence="1" type="ORF">GV64_20095</name>
</gene>
<keyword evidence="2" id="KW-1185">Reference proteome</keyword>
<evidence type="ECO:0000313" key="1">
    <source>
        <dbReference type="EMBL" id="KEI72722.1"/>
    </source>
</evidence>
<dbReference type="AlphaFoldDB" id="A0A081KEZ6"/>
<dbReference type="RefSeq" id="WP_020581389.1">
    <property type="nucleotide sequence ID" value="NZ_JOJP01000001.1"/>
</dbReference>